<gene>
    <name evidence="1" type="ORF">FSB_LOCUS52648</name>
</gene>
<sequence>MASSESVLESVGFVLQTWVWCGLGCRSEFGGLVLSCRRGFGVGMVVVHLSCHGHGLTS</sequence>
<evidence type="ECO:0000313" key="1">
    <source>
        <dbReference type="EMBL" id="SPD24766.1"/>
    </source>
</evidence>
<reference evidence="1" key="1">
    <citation type="submission" date="2018-02" db="EMBL/GenBank/DDBJ databases">
        <authorList>
            <person name="Cohen D.B."/>
            <person name="Kent A.D."/>
        </authorList>
    </citation>
    <scope>NUCLEOTIDE SEQUENCE</scope>
</reference>
<name>A0A2N9IG41_FAGSY</name>
<proteinExistence type="predicted"/>
<protein>
    <submittedName>
        <fullName evidence="1">Uncharacterized protein</fullName>
    </submittedName>
</protein>
<dbReference type="AlphaFoldDB" id="A0A2N9IG41"/>
<organism evidence="1">
    <name type="scientific">Fagus sylvatica</name>
    <name type="common">Beechnut</name>
    <dbReference type="NCBI Taxonomy" id="28930"/>
    <lineage>
        <taxon>Eukaryota</taxon>
        <taxon>Viridiplantae</taxon>
        <taxon>Streptophyta</taxon>
        <taxon>Embryophyta</taxon>
        <taxon>Tracheophyta</taxon>
        <taxon>Spermatophyta</taxon>
        <taxon>Magnoliopsida</taxon>
        <taxon>eudicotyledons</taxon>
        <taxon>Gunneridae</taxon>
        <taxon>Pentapetalae</taxon>
        <taxon>rosids</taxon>
        <taxon>fabids</taxon>
        <taxon>Fagales</taxon>
        <taxon>Fagaceae</taxon>
        <taxon>Fagus</taxon>
    </lineage>
</organism>
<accession>A0A2N9IG41</accession>
<dbReference type="EMBL" id="OIVN01006001">
    <property type="protein sequence ID" value="SPD24766.1"/>
    <property type="molecule type" value="Genomic_DNA"/>
</dbReference>